<dbReference type="EMBL" id="ML119712">
    <property type="protein sequence ID" value="RPA78404.1"/>
    <property type="molecule type" value="Genomic_DNA"/>
</dbReference>
<protein>
    <submittedName>
        <fullName evidence="1">Uncharacterized protein</fullName>
    </submittedName>
</protein>
<reference evidence="1 2" key="1">
    <citation type="journal article" date="2018" name="Nat. Ecol. Evol.">
        <title>Pezizomycetes genomes reveal the molecular basis of ectomycorrhizal truffle lifestyle.</title>
        <authorList>
            <person name="Murat C."/>
            <person name="Payen T."/>
            <person name="Noel B."/>
            <person name="Kuo A."/>
            <person name="Morin E."/>
            <person name="Chen J."/>
            <person name="Kohler A."/>
            <person name="Krizsan K."/>
            <person name="Balestrini R."/>
            <person name="Da Silva C."/>
            <person name="Montanini B."/>
            <person name="Hainaut M."/>
            <person name="Levati E."/>
            <person name="Barry K.W."/>
            <person name="Belfiori B."/>
            <person name="Cichocki N."/>
            <person name="Clum A."/>
            <person name="Dockter R.B."/>
            <person name="Fauchery L."/>
            <person name="Guy J."/>
            <person name="Iotti M."/>
            <person name="Le Tacon F."/>
            <person name="Lindquist E.A."/>
            <person name="Lipzen A."/>
            <person name="Malagnac F."/>
            <person name="Mello A."/>
            <person name="Molinier V."/>
            <person name="Miyauchi S."/>
            <person name="Poulain J."/>
            <person name="Riccioni C."/>
            <person name="Rubini A."/>
            <person name="Sitrit Y."/>
            <person name="Splivallo R."/>
            <person name="Traeger S."/>
            <person name="Wang M."/>
            <person name="Zifcakova L."/>
            <person name="Wipf D."/>
            <person name="Zambonelli A."/>
            <person name="Paolocci F."/>
            <person name="Nowrousian M."/>
            <person name="Ottonello S."/>
            <person name="Baldrian P."/>
            <person name="Spatafora J.W."/>
            <person name="Henrissat B."/>
            <person name="Nagy L.G."/>
            <person name="Aury J.M."/>
            <person name="Wincker P."/>
            <person name="Grigoriev I.V."/>
            <person name="Bonfante P."/>
            <person name="Martin F.M."/>
        </authorList>
    </citation>
    <scope>NUCLEOTIDE SEQUENCE [LARGE SCALE GENOMIC DNA]</scope>
    <source>
        <strain evidence="1 2">RN42</strain>
    </source>
</reference>
<dbReference type="AlphaFoldDB" id="A0A3N4I9D4"/>
<evidence type="ECO:0000313" key="1">
    <source>
        <dbReference type="EMBL" id="RPA78404.1"/>
    </source>
</evidence>
<organism evidence="1 2">
    <name type="scientific">Ascobolus immersus RN42</name>
    <dbReference type="NCBI Taxonomy" id="1160509"/>
    <lineage>
        <taxon>Eukaryota</taxon>
        <taxon>Fungi</taxon>
        <taxon>Dikarya</taxon>
        <taxon>Ascomycota</taxon>
        <taxon>Pezizomycotina</taxon>
        <taxon>Pezizomycetes</taxon>
        <taxon>Pezizales</taxon>
        <taxon>Ascobolaceae</taxon>
        <taxon>Ascobolus</taxon>
    </lineage>
</organism>
<evidence type="ECO:0000313" key="2">
    <source>
        <dbReference type="Proteomes" id="UP000275078"/>
    </source>
</evidence>
<gene>
    <name evidence="1" type="ORF">BJ508DRAFT_156549</name>
</gene>
<sequence length="164" mass="18460">MPHSMLTGRPDAFCWHPVLETVSGCGVGGRTGKAGGDLVVELPLLGATNNNRRHCGVSFPIFNQQQLTSKGHLYDNLATDSDCRRKKRSQAMIVLFQRDADRMILQLQHWNDEVEDSATARIASIHKRLDTQDCLENRMKDSIFEYGGWIVELDGFDFGILRVL</sequence>
<dbReference type="Proteomes" id="UP000275078">
    <property type="component" value="Unassembled WGS sequence"/>
</dbReference>
<keyword evidence="2" id="KW-1185">Reference proteome</keyword>
<accession>A0A3N4I9D4</accession>
<proteinExistence type="predicted"/>
<name>A0A3N4I9D4_ASCIM</name>